<sequence>MENKHTLEEKIRLHERSLMRMGFPINNGPTIWEELKEELLSKKDFIPKDKIRKLLEEKEKLMKDIYDFSGYGPITQNELNKVQSQIDLLKQLLEEE</sequence>
<evidence type="ECO:0000313" key="2">
    <source>
        <dbReference type="Proteomes" id="UP001230220"/>
    </source>
</evidence>
<name>A0ABU0E3Y6_9FIRM</name>
<gene>
    <name evidence="1" type="ORF">J2S15_002368</name>
</gene>
<evidence type="ECO:0000313" key="1">
    <source>
        <dbReference type="EMBL" id="MDQ0361618.1"/>
    </source>
</evidence>
<comment type="caution">
    <text evidence="1">The sequence shown here is derived from an EMBL/GenBank/DDBJ whole genome shotgun (WGS) entry which is preliminary data.</text>
</comment>
<accession>A0ABU0E3Y6</accession>
<dbReference type="RefSeq" id="WP_307408490.1">
    <property type="nucleotide sequence ID" value="NZ_JAUSUR010000004.1"/>
</dbReference>
<dbReference type="EMBL" id="JAUSUR010000004">
    <property type="protein sequence ID" value="MDQ0361618.1"/>
    <property type="molecule type" value="Genomic_DNA"/>
</dbReference>
<dbReference type="Proteomes" id="UP001230220">
    <property type="component" value="Unassembled WGS sequence"/>
</dbReference>
<reference evidence="1 2" key="1">
    <citation type="submission" date="2023-07" db="EMBL/GenBank/DDBJ databases">
        <title>Genomic Encyclopedia of Type Strains, Phase IV (KMG-IV): sequencing the most valuable type-strain genomes for metagenomic binning, comparative biology and taxonomic classification.</title>
        <authorList>
            <person name="Goeker M."/>
        </authorList>
    </citation>
    <scope>NUCLEOTIDE SEQUENCE [LARGE SCALE GENOMIC DNA]</scope>
    <source>
        <strain evidence="1 2">DSM 16784</strain>
    </source>
</reference>
<protein>
    <submittedName>
        <fullName evidence="1">Uncharacterized protein</fullName>
    </submittedName>
</protein>
<organism evidence="1 2">
    <name type="scientific">Breznakia pachnodae</name>
    <dbReference type="NCBI Taxonomy" id="265178"/>
    <lineage>
        <taxon>Bacteria</taxon>
        <taxon>Bacillati</taxon>
        <taxon>Bacillota</taxon>
        <taxon>Erysipelotrichia</taxon>
        <taxon>Erysipelotrichales</taxon>
        <taxon>Erysipelotrichaceae</taxon>
        <taxon>Breznakia</taxon>
    </lineage>
</organism>
<keyword evidence="2" id="KW-1185">Reference proteome</keyword>
<proteinExistence type="predicted"/>